<dbReference type="STRING" id="526227.Mesil_1746"/>
<evidence type="ECO:0000313" key="2">
    <source>
        <dbReference type="Proteomes" id="UP000001916"/>
    </source>
</evidence>
<name>D7BFS1_ALLS1</name>
<gene>
    <name evidence="1" type="ordered locus">Mesil_1746</name>
</gene>
<protein>
    <submittedName>
        <fullName evidence="1">Uncharacterized protein</fullName>
    </submittedName>
</protein>
<dbReference type="RefSeq" id="WP_013158181.1">
    <property type="nucleotide sequence ID" value="NC_014212.1"/>
</dbReference>
<proteinExistence type="predicted"/>
<dbReference type="KEGG" id="msv:Mesil_1746"/>
<reference evidence="1 2" key="1">
    <citation type="journal article" date="2010" name="Stand. Genomic Sci.">
        <title>Complete genome sequence of Meiothermus silvanus type strain (VI-R2).</title>
        <authorList>
            <person name="Sikorski J."/>
            <person name="Tindall B.J."/>
            <person name="Lowry S."/>
            <person name="Lucas S."/>
            <person name="Nolan M."/>
            <person name="Copeland A."/>
            <person name="Glavina Del Rio T."/>
            <person name="Tice H."/>
            <person name="Cheng J.F."/>
            <person name="Han C."/>
            <person name="Pitluck S."/>
            <person name="Liolios K."/>
            <person name="Ivanova N."/>
            <person name="Mavromatis K."/>
            <person name="Mikhailova N."/>
            <person name="Pati A."/>
            <person name="Goodwin L."/>
            <person name="Chen A."/>
            <person name="Palaniappan K."/>
            <person name="Land M."/>
            <person name="Hauser L."/>
            <person name="Chang Y.J."/>
            <person name="Jeffries C.D."/>
            <person name="Rohde M."/>
            <person name="Goker M."/>
            <person name="Woyke T."/>
            <person name="Bristow J."/>
            <person name="Eisen J.A."/>
            <person name="Markowitz V."/>
            <person name="Hugenholtz P."/>
            <person name="Kyrpides N.C."/>
            <person name="Klenk H.P."/>
            <person name="Lapidus A."/>
        </authorList>
    </citation>
    <scope>NUCLEOTIDE SEQUENCE [LARGE SCALE GENOMIC DNA]</scope>
    <source>
        <strain evidence="2">ATCC 700542 / DSM 9946 / VI-R2</strain>
    </source>
</reference>
<dbReference type="AlphaFoldDB" id="D7BFS1"/>
<evidence type="ECO:0000313" key="1">
    <source>
        <dbReference type="EMBL" id="ADH63624.1"/>
    </source>
</evidence>
<organism evidence="1 2">
    <name type="scientific">Allomeiothermus silvanus (strain ATCC 700542 / DSM 9946 / NBRC 106475 / NCIMB 13440 / VI-R2)</name>
    <name type="common">Thermus silvanus</name>
    <dbReference type="NCBI Taxonomy" id="526227"/>
    <lineage>
        <taxon>Bacteria</taxon>
        <taxon>Thermotogati</taxon>
        <taxon>Deinococcota</taxon>
        <taxon>Deinococci</taxon>
        <taxon>Thermales</taxon>
        <taxon>Thermaceae</taxon>
        <taxon>Allomeiothermus</taxon>
    </lineage>
</organism>
<dbReference type="EMBL" id="CP002042">
    <property type="protein sequence ID" value="ADH63624.1"/>
    <property type="molecule type" value="Genomic_DNA"/>
</dbReference>
<dbReference type="HOGENOM" id="CLU_3009025_0_0_0"/>
<keyword evidence="2" id="KW-1185">Reference proteome</keyword>
<accession>D7BFS1</accession>
<sequence>MDSVTQKARLEEEAISLYREYIEKHGYDPERAAAAAALEVAEGQQALEALEAGNAS</sequence>
<dbReference type="Proteomes" id="UP000001916">
    <property type="component" value="Chromosome"/>
</dbReference>